<accession>A0A2R6WHS5</accession>
<dbReference type="EMBL" id="KZ772761">
    <property type="protein sequence ID" value="PTQ33383.1"/>
    <property type="molecule type" value="Genomic_DNA"/>
</dbReference>
<evidence type="ECO:0000313" key="2">
    <source>
        <dbReference type="Proteomes" id="UP000244005"/>
    </source>
</evidence>
<protein>
    <submittedName>
        <fullName evidence="1">Uncharacterized protein</fullName>
    </submittedName>
</protein>
<organism evidence="1 2">
    <name type="scientific">Marchantia polymorpha</name>
    <name type="common">Common liverwort</name>
    <name type="synonym">Marchantia aquatica</name>
    <dbReference type="NCBI Taxonomy" id="3197"/>
    <lineage>
        <taxon>Eukaryota</taxon>
        <taxon>Viridiplantae</taxon>
        <taxon>Streptophyta</taxon>
        <taxon>Embryophyta</taxon>
        <taxon>Marchantiophyta</taxon>
        <taxon>Marchantiopsida</taxon>
        <taxon>Marchantiidae</taxon>
        <taxon>Marchantiales</taxon>
        <taxon>Marchantiaceae</taxon>
        <taxon>Marchantia</taxon>
    </lineage>
</organism>
<name>A0A2R6WHS5_MARPO</name>
<dbReference type="AlphaFoldDB" id="A0A2R6WHS5"/>
<dbReference type="Proteomes" id="UP000244005">
    <property type="component" value="Unassembled WGS sequence"/>
</dbReference>
<proteinExistence type="predicted"/>
<gene>
    <name evidence="1" type="ORF">MARPO_0089s0018</name>
</gene>
<evidence type="ECO:0000313" key="1">
    <source>
        <dbReference type="EMBL" id="PTQ33383.1"/>
    </source>
</evidence>
<sequence>MNSQITNKSCSIFAVRTTLIEAQTSELQHSGRKIQKQRAERYLQNLIIIMLSTRAVARFISPLLQPPPRPFIPIVM</sequence>
<reference evidence="2" key="1">
    <citation type="journal article" date="2017" name="Cell">
        <title>Insights into land plant evolution garnered from the Marchantia polymorpha genome.</title>
        <authorList>
            <person name="Bowman J.L."/>
            <person name="Kohchi T."/>
            <person name="Yamato K.T."/>
            <person name="Jenkins J."/>
            <person name="Shu S."/>
            <person name="Ishizaki K."/>
            <person name="Yamaoka S."/>
            <person name="Nishihama R."/>
            <person name="Nakamura Y."/>
            <person name="Berger F."/>
            <person name="Adam C."/>
            <person name="Aki S.S."/>
            <person name="Althoff F."/>
            <person name="Araki T."/>
            <person name="Arteaga-Vazquez M.A."/>
            <person name="Balasubrmanian S."/>
            <person name="Barry K."/>
            <person name="Bauer D."/>
            <person name="Boehm C.R."/>
            <person name="Briginshaw L."/>
            <person name="Caballero-Perez J."/>
            <person name="Catarino B."/>
            <person name="Chen F."/>
            <person name="Chiyoda S."/>
            <person name="Chovatia M."/>
            <person name="Davies K.M."/>
            <person name="Delmans M."/>
            <person name="Demura T."/>
            <person name="Dierschke T."/>
            <person name="Dolan L."/>
            <person name="Dorantes-Acosta A.E."/>
            <person name="Eklund D.M."/>
            <person name="Florent S.N."/>
            <person name="Flores-Sandoval E."/>
            <person name="Fujiyama A."/>
            <person name="Fukuzawa H."/>
            <person name="Galik B."/>
            <person name="Grimanelli D."/>
            <person name="Grimwood J."/>
            <person name="Grossniklaus U."/>
            <person name="Hamada T."/>
            <person name="Haseloff J."/>
            <person name="Hetherington A.J."/>
            <person name="Higo A."/>
            <person name="Hirakawa Y."/>
            <person name="Hundley H.N."/>
            <person name="Ikeda Y."/>
            <person name="Inoue K."/>
            <person name="Inoue S.I."/>
            <person name="Ishida S."/>
            <person name="Jia Q."/>
            <person name="Kakita M."/>
            <person name="Kanazawa T."/>
            <person name="Kawai Y."/>
            <person name="Kawashima T."/>
            <person name="Kennedy M."/>
            <person name="Kinose K."/>
            <person name="Kinoshita T."/>
            <person name="Kohara Y."/>
            <person name="Koide E."/>
            <person name="Komatsu K."/>
            <person name="Kopischke S."/>
            <person name="Kubo M."/>
            <person name="Kyozuka J."/>
            <person name="Lagercrantz U."/>
            <person name="Lin S.S."/>
            <person name="Lindquist E."/>
            <person name="Lipzen A.M."/>
            <person name="Lu C.W."/>
            <person name="De Luna E."/>
            <person name="Martienssen R.A."/>
            <person name="Minamino N."/>
            <person name="Mizutani M."/>
            <person name="Mizutani M."/>
            <person name="Mochizuki N."/>
            <person name="Monte I."/>
            <person name="Mosher R."/>
            <person name="Nagasaki H."/>
            <person name="Nakagami H."/>
            <person name="Naramoto S."/>
            <person name="Nishitani K."/>
            <person name="Ohtani M."/>
            <person name="Okamoto T."/>
            <person name="Okumura M."/>
            <person name="Phillips J."/>
            <person name="Pollak B."/>
            <person name="Reinders A."/>
            <person name="Rovekamp M."/>
            <person name="Sano R."/>
            <person name="Sawa S."/>
            <person name="Schmid M.W."/>
            <person name="Shirakawa M."/>
            <person name="Solano R."/>
            <person name="Spunde A."/>
            <person name="Suetsugu N."/>
            <person name="Sugano S."/>
            <person name="Sugiyama A."/>
            <person name="Sun R."/>
            <person name="Suzuki Y."/>
            <person name="Takenaka M."/>
            <person name="Takezawa D."/>
            <person name="Tomogane H."/>
            <person name="Tsuzuki M."/>
            <person name="Ueda T."/>
            <person name="Umeda M."/>
            <person name="Ward J.M."/>
            <person name="Watanabe Y."/>
            <person name="Yazaki K."/>
            <person name="Yokoyama R."/>
            <person name="Yoshitake Y."/>
            <person name="Yotsui I."/>
            <person name="Zachgo S."/>
            <person name="Schmutz J."/>
        </authorList>
    </citation>
    <scope>NUCLEOTIDE SEQUENCE [LARGE SCALE GENOMIC DNA]</scope>
    <source>
        <strain evidence="2">Tak-1</strain>
    </source>
</reference>
<keyword evidence="2" id="KW-1185">Reference proteome</keyword>